<dbReference type="InterPro" id="IPR001173">
    <property type="entry name" value="Glyco_trans_2-like"/>
</dbReference>
<dbReference type="PANTHER" id="PTHR22916">
    <property type="entry name" value="GLYCOSYLTRANSFERASE"/>
    <property type="match status" value="1"/>
</dbReference>
<accession>A0A2T7T4Q4</accession>
<evidence type="ECO:0000313" key="4">
    <source>
        <dbReference type="EMBL" id="PVE10086.1"/>
    </source>
</evidence>
<dbReference type="Gene3D" id="3.90.550.10">
    <property type="entry name" value="Spore Coat Polysaccharide Biosynthesis Protein SpsA, Chain A"/>
    <property type="match status" value="2"/>
</dbReference>
<dbReference type="PANTHER" id="PTHR22916:SF3">
    <property type="entry name" value="UDP-GLCNAC:BETAGAL BETA-1,3-N-ACETYLGLUCOSAMINYLTRANSFERASE-LIKE PROTEIN 1"/>
    <property type="match status" value="1"/>
</dbReference>
<feature type="domain" description="TarS/TarP linker" evidence="3">
    <location>
        <begin position="722"/>
        <end position="821"/>
    </location>
</feature>
<comment type="caution">
    <text evidence="4">The sequence shown here is derived from an EMBL/GenBank/DDBJ whole genome shotgun (WGS) entry which is preliminary data.</text>
</comment>
<name>A0A2T7T4Q4_9ACTN</name>
<feature type="region of interest" description="Disordered" evidence="1">
    <location>
        <begin position="979"/>
        <end position="1050"/>
    </location>
</feature>
<dbReference type="SUPFAM" id="SSF53448">
    <property type="entry name" value="Nucleotide-diphospho-sugar transferases"/>
    <property type="match status" value="2"/>
</dbReference>
<organism evidence="4 5">
    <name type="scientific">Streptomyces scopuliridis RB72</name>
    <dbReference type="NCBI Taxonomy" id="1440053"/>
    <lineage>
        <taxon>Bacteria</taxon>
        <taxon>Bacillati</taxon>
        <taxon>Actinomycetota</taxon>
        <taxon>Actinomycetes</taxon>
        <taxon>Kitasatosporales</taxon>
        <taxon>Streptomycetaceae</taxon>
        <taxon>Streptomyces</taxon>
    </lineage>
</organism>
<dbReference type="InterPro" id="IPR054028">
    <property type="entry name" value="TarS/TarP_linker"/>
</dbReference>
<dbReference type="RefSeq" id="WP_051745807.1">
    <property type="nucleotide sequence ID" value="NZ_AZSP01000234.1"/>
</dbReference>
<dbReference type="Pfam" id="PF22181">
    <property type="entry name" value="TarS_linker"/>
    <property type="match status" value="2"/>
</dbReference>
<evidence type="ECO:0000259" key="2">
    <source>
        <dbReference type="Pfam" id="PF00535"/>
    </source>
</evidence>
<dbReference type="Pfam" id="PF00535">
    <property type="entry name" value="Glycos_transf_2"/>
    <property type="match status" value="1"/>
</dbReference>
<dbReference type="STRING" id="1440053.GCA_000718095_02337"/>
<keyword evidence="5" id="KW-1185">Reference proteome</keyword>
<evidence type="ECO:0000256" key="1">
    <source>
        <dbReference type="SAM" id="MobiDB-lite"/>
    </source>
</evidence>
<dbReference type="OrthoDB" id="3183633at2"/>
<dbReference type="AlphaFoldDB" id="A0A2T7T4Q4"/>
<gene>
    <name evidence="4" type="ORF">Y717_01535</name>
</gene>
<feature type="domain" description="TarS/TarP linker" evidence="3">
    <location>
        <begin position="222"/>
        <end position="321"/>
    </location>
</feature>
<feature type="compositionally biased region" description="Low complexity" evidence="1">
    <location>
        <begin position="1031"/>
        <end position="1042"/>
    </location>
</feature>
<evidence type="ECO:0000313" key="5">
    <source>
        <dbReference type="Proteomes" id="UP000245992"/>
    </source>
</evidence>
<evidence type="ECO:0000259" key="3">
    <source>
        <dbReference type="Pfam" id="PF22181"/>
    </source>
</evidence>
<proteinExistence type="predicted"/>
<dbReference type="InterPro" id="IPR029044">
    <property type="entry name" value="Nucleotide-diphossugar_trans"/>
</dbReference>
<sequence>MAVKVTVVVPTYNSGIHIEPLVGSLLGQTLPSDEFEVLFVDDGSTDGTPERLAALVAEHDHFRMERIPNSGWPGKPRNIGVERANGHYVQFADHDDRLAPEALERLYAMAARNDSDIVIGKVASNFRSRGVPYGLMTRTRESCTVRNAPLIDSLTPHKMFRTAFLREHGIAHPEGPWILEDQLFMVRAYLKASVVSVLGDYVCYAYWAREDAENAGTSAMDPRRYYGNLREVMATVVAGTEPGPERDRLLRRFYRVEMLHRLGEPPRGLLVDPPFRDDPFEVVRELAEEFMTDGVHTGLAAVQRTRSALLRANRPAELTEFTRRQTDLSARCAVERAGWSRDRFKASFTARFAGEPGADGSHDGTGLLLARRGDRYFLAPALTDGVLSEPVDVTDELKSFKADVLLRHAETAHVWLPERETSLVLEEEPAPDGLAGAVPEGTVLVRPVVRGTVAIDPLRVAGGGPLAEGVWEVQIRLTGAGFDRYTRLGGDTAPGEVVLPAPEILGGHAITGALTAGQGLALTVRATDAVPGPRPPKVSVVVPTAGAAPEAVEPTLASLAAQTLPADDIEVITVADAAPGTDPRNAGTDTATGEYVLYMEPGDRLGAEALERMYAYGIEHDADIVAGKLAGKGRPVPRELFVRDRPRATLAKDPLADSLTANKLFHRAFLDAHGLRFATGGRQLAEQAFTAEATLRAGRTAVLGSYVCYHYGPGGAGPAVPPGEFYAELRALLKTVDGLVGPGAARDRLHRRWLRVEILDRLSGKRLLDLDEEARRELFRAIRGVVVDGISETSVAGLPAARRVAVGLITDDRLDDLVALAAWESSVGCHARLDALSWLDDGGCLRIAFTGELHGADGPLGVTDTVTDTATGTATDTGQEALAPAGLSPALRDRLAREPLTGGAAPAKASVVLVLRERASGAEYRLPTKTTVFRPEGVLSVAGTARLDLATALDGAPLGDGVWDLSVRLTALGFTKSARLGSRRGPGVPERLTPVPHPTARDRRVTPYWTNPQSDLSLRVAVPKPEPAPTPATSSRTPGPLRRLARRLRG</sequence>
<dbReference type="GO" id="GO:0016758">
    <property type="term" value="F:hexosyltransferase activity"/>
    <property type="evidence" value="ECO:0007669"/>
    <property type="project" value="UniProtKB-ARBA"/>
</dbReference>
<protein>
    <submittedName>
        <fullName evidence="4">Glycosyl transferase</fullName>
    </submittedName>
</protein>
<dbReference type="EMBL" id="AZSP01000234">
    <property type="protein sequence ID" value="PVE10086.1"/>
    <property type="molecule type" value="Genomic_DNA"/>
</dbReference>
<dbReference type="CDD" id="cd00761">
    <property type="entry name" value="Glyco_tranf_GTA_type"/>
    <property type="match status" value="1"/>
</dbReference>
<reference evidence="4 5" key="1">
    <citation type="submission" date="2013-12" db="EMBL/GenBank/DDBJ databases">
        <title>Annotated genome of Streptomyces scopuliridis.</title>
        <authorList>
            <person name="Olson J.B."/>
        </authorList>
    </citation>
    <scope>NUCLEOTIDE SEQUENCE [LARGE SCALE GENOMIC DNA]</scope>
    <source>
        <strain evidence="4 5">RB72</strain>
    </source>
</reference>
<keyword evidence="4" id="KW-0808">Transferase</keyword>
<feature type="domain" description="Glycosyltransferase 2-like" evidence="2">
    <location>
        <begin position="6"/>
        <end position="131"/>
    </location>
</feature>
<dbReference type="Proteomes" id="UP000245992">
    <property type="component" value="Unassembled WGS sequence"/>
</dbReference>